<evidence type="ECO:0000256" key="3">
    <source>
        <dbReference type="ARBA" id="ARBA00023002"/>
    </source>
</evidence>
<dbReference type="Gene3D" id="3.90.180.10">
    <property type="entry name" value="Medium-chain alcohol dehydrogenases, catalytic domain"/>
    <property type="match status" value="1"/>
</dbReference>
<dbReference type="Gene3D" id="3.40.50.720">
    <property type="entry name" value="NAD(P)-binding Rossmann-like Domain"/>
    <property type="match status" value="1"/>
</dbReference>
<dbReference type="Pfam" id="PF08240">
    <property type="entry name" value="ADH_N"/>
    <property type="match status" value="1"/>
</dbReference>
<evidence type="ECO:0000256" key="1">
    <source>
        <dbReference type="ARBA" id="ARBA00008072"/>
    </source>
</evidence>
<dbReference type="PANTHER" id="PTHR45348:SF5">
    <property type="entry name" value="OXIDOREDUCTASE, PUTATIVE (AFU_ORTHOLOGUE AFUA_8G01420)-RELATED"/>
    <property type="match status" value="1"/>
</dbReference>
<accession>A0A9W8Y1M0</accession>
<dbReference type="InterPro" id="IPR013154">
    <property type="entry name" value="ADH-like_N"/>
</dbReference>
<dbReference type="PANTHER" id="PTHR45348">
    <property type="entry name" value="HYPOTHETICAL OXIDOREDUCTASE (EUROFUNG)"/>
    <property type="match status" value="1"/>
</dbReference>
<dbReference type="InterPro" id="IPR036291">
    <property type="entry name" value="NAD(P)-bd_dom_sf"/>
</dbReference>
<comment type="similarity">
    <text evidence="1">Belongs to the zinc-containing alcohol dehydrogenase family.</text>
</comment>
<dbReference type="InterPro" id="IPR047122">
    <property type="entry name" value="Trans-enoyl_RdTase-like"/>
</dbReference>
<name>A0A9W8Y1M0_9PLEO</name>
<dbReference type="SUPFAM" id="SSF50129">
    <property type="entry name" value="GroES-like"/>
    <property type="match status" value="1"/>
</dbReference>
<dbReference type="Proteomes" id="UP001140560">
    <property type="component" value="Unassembled WGS sequence"/>
</dbReference>
<dbReference type="EMBL" id="JAPEUY010000018">
    <property type="protein sequence ID" value="KAJ4364089.1"/>
    <property type="molecule type" value="Genomic_DNA"/>
</dbReference>
<dbReference type="GO" id="GO:0016651">
    <property type="term" value="F:oxidoreductase activity, acting on NAD(P)H"/>
    <property type="evidence" value="ECO:0007669"/>
    <property type="project" value="InterPro"/>
</dbReference>
<keyword evidence="3" id="KW-0560">Oxidoreductase</keyword>
<evidence type="ECO:0000313" key="6">
    <source>
        <dbReference type="Proteomes" id="UP001140560"/>
    </source>
</evidence>
<dbReference type="InterPro" id="IPR011032">
    <property type="entry name" value="GroES-like_sf"/>
</dbReference>
<dbReference type="SUPFAM" id="SSF51735">
    <property type="entry name" value="NAD(P)-binding Rossmann-fold domains"/>
    <property type="match status" value="1"/>
</dbReference>
<proteinExistence type="inferred from homology"/>
<evidence type="ECO:0000256" key="2">
    <source>
        <dbReference type="ARBA" id="ARBA00011245"/>
    </source>
</evidence>
<evidence type="ECO:0000313" key="5">
    <source>
        <dbReference type="EMBL" id="KAJ4364089.1"/>
    </source>
</evidence>
<dbReference type="InterPro" id="IPR020843">
    <property type="entry name" value="ER"/>
</dbReference>
<reference evidence="5" key="1">
    <citation type="submission" date="2022-10" db="EMBL/GenBank/DDBJ databases">
        <title>Tapping the CABI collections for fungal endophytes: first genome assemblies for Collariella, Neodidymelliopsis, Ascochyta clinopodiicola, Didymella pomorum, Didymosphaeria variabile, Neocosmospora piperis and Neocucurbitaria cava.</title>
        <authorList>
            <person name="Hill R."/>
        </authorList>
    </citation>
    <scope>NUCLEOTIDE SEQUENCE</scope>
    <source>
        <strain evidence="5">IMI 356814</strain>
    </source>
</reference>
<comment type="subunit">
    <text evidence="2">Monomer.</text>
</comment>
<gene>
    <name evidence="5" type="ORF">N0V83_009544</name>
</gene>
<dbReference type="OrthoDB" id="3233595at2759"/>
<dbReference type="SMART" id="SM00829">
    <property type="entry name" value="PKS_ER"/>
    <property type="match status" value="1"/>
</dbReference>
<dbReference type="CDD" id="cd08249">
    <property type="entry name" value="enoyl_reductase_like"/>
    <property type="match status" value="1"/>
</dbReference>
<keyword evidence="6" id="KW-1185">Reference proteome</keyword>
<feature type="domain" description="Enoyl reductase (ER)" evidence="4">
    <location>
        <begin position="9"/>
        <end position="328"/>
    </location>
</feature>
<comment type="caution">
    <text evidence="5">The sequence shown here is derived from an EMBL/GenBank/DDBJ whole genome shotgun (WGS) entry which is preliminary data.</text>
</comment>
<organism evidence="5 6">
    <name type="scientific">Neocucurbitaria cava</name>
    <dbReference type="NCBI Taxonomy" id="798079"/>
    <lineage>
        <taxon>Eukaryota</taxon>
        <taxon>Fungi</taxon>
        <taxon>Dikarya</taxon>
        <taxon>Ascomycota</taxon>
        <taxon>Pezizomycotina</taxon>
        <taxon>Dothideomycetes</taxon>
        <taxon>Pleosporomycetidae</taxon>
        <taxon>Pleosporales</taxon>
        <taxon>Pleosporineae</taxon>
        <taxon>Cucurbitariaceae</taxon>
        <taxon>Neocucurbitaria</taxon>
    </lineage>
</organism>
<protein>
    <recommendedName>
        <fullName evidence="4">Enoyl reductase (ER) domain-containing protein</fullName>
    </recommendedName>
</protein>
<sequence length="337" mass="36485">MKEAQISKGLKTVIKDVPIPEPGPDQLVIQVIVSGSNPKDWKYPELIANYSGNSGDDIAGIVHSVGSNVWEFKPGDRVASFHEMITPGGSFAEYAVGWQHTTFHLPKNVSFEEASTIPLAAMTSAIGLHLRLGLPDPWTPAKESIPLVVYGGAGAVGAYAIKLAVLANIHPIIAVAGKGEKFVESIIDRSKGDTIVDYRKGDEAVVQGIKDALKGAKLQYAYDAVSEHNSYTNIVKVLEPNGHLTLVLPGKKYEGVPESVNMTITMVGTAHKEDKDFAYVYFRYIARGMAEGWFKAHPFEVVPGGLEGVQRGLQNLKDGKASGVKYVFRIGEVKEKL</sequence>
<dbReference type="AlphaFoldDB" id="A0A9W8Y1M0"/>
<evidence type="ECO:0000259" key="4">
    <source>
        <dbReference type="SMART" id="SM00829"/>
    </source>
</evidence>